<accession>A0ABP0GBQ7</accession>
<evidence type="ECO:0000313" key="2">
    <source>
        <dbReference type="Proteomes" id="UP001642483"/>
    </source>
</evidence>
<comment type="caution">
    <text evidence="1">The sequence shown here is derived from an EMBL/GenBank/DDBJ whole genome shotgun (WGS) entry which is preliminary data.</text>
</comment>
<dbReference type="PANTHER" id="PTHR24401:SF29">
    <property type="entry name" value="SI:CH211-243P7.3-RELATED"/>
    <property type="match status" value="1"/>
</dbReference>
<sequence length="246" mass="27746">MAEPCQLVDEYRQRILRNFAVDGDNVGNKAHTTKHGRWVDEAMREGRGLTLQNTGVRMPSQAALSKAITKAEMAWNCRRKTRGISVTTSKVEALVDPPAPRWMFLKFSSRKRKSLRSYKSKRGKYYEKGGSPTLEQEGLKAGQQVHRTGNNSFAGTVFRTVPFMLSCIFEWDSGDLELLRQTKNIELMQKTGVRMPSQADVSKAITKAEMAWNCRRKTRGISVTTSKVEALVDPSAPRWMSLELSS</sequence>
<organism evidence="1 2">
    <name type="scientific">Clavelina lepadiformis</name>
    <name type="common">Light-bulb sea squirt</name>
    <name type="synonym">Ascidia lepadiformis</name>
    <dbReference type="NCBI Taxonomy" id="159417"/>
    <lineage>
        <taxon>Eukaryota</taxon>
        <taxon>Metazoa</taxon>
        <taxon>Chordata</taxon>
        <taxon>Tunicata</taxon>
        <taxon>Ascidiacea</taxon>
        <taxon>Aplousobranchia</taxon>
        <taxon>Clavelinidae</taxon>
        <taxon>Clavelina</taxon>
    </lineage>
</organism>
<name>A0ABP0GBQ7_CLALP</name>
<gene>
    <name evidence="1" type="ORF">CVLEPA_LOCUS19653</name>
</gene>
<dbReference type="EMBL" id="CAWYQH010000104">
    <property type="protein sequence ID" value="CAK8687585.1"/>
    <property type="molecule type" value="Genomic_DNA"/>
</dbReference>
<evidence type="ECO:0000313" key="1">
    <source>
        <dbReference type="EMBL" id="CAK8687585.1"/>
    </source>
</evidence>
<dbReference type="PANTHER" id="PTHR24401">
    <property type="entry name" value="SI:CH211-243P7.3-RELATED"/>
    <property type="match status" value="1"/>
</dbReference>
<protein>
    <submittedName>
        <fullName evidence="1">Uncharacterized protein</fullName>
    </submittedName>
</protein>
<proteinExistence type="predicted"/>
<dbReference type="Proteomes" id="UP001642483">
    <property type="component" value="Unassembled WGS sequence"/>
</dbReference>
<reference evidence="1 2" key="1">
    <citation type="submission" date="2024-02" db="EMBL/GenBank/DDBJ databases">
        <authorList>
            <person name="Daric V."/>
            <person name="Darras S."/>
        </authorList>
    </citation>
    <scope>NUCLEOTIDE SEQUENCE [LARGE SCALE GENOMIC DNA]</scope>
</reference>
<keyword evidence="2" id="KW-1185">Reference proteome</keyword>